<dbReference type="PIRSF" id="PIRSF016821">
    <property type="entry name" value="HSP15"/>
    <property type="match status" value="1"/>
</dbReference>
<evidence type="ECO:0000259" key="6">
    <source>
        <dbReference type="SMART" id="SM00363"/>
    </source>
</evidence>
<evidence type="ECO:0000256" key="1">
    <source>
        <dbReference type="ARBA" id="ARBA00008396"/>
    </source>
</evidence>
<dbReference type="EMBL" id="JAVDUI010000001">
    <property type="protein sequence ID" value="MDR6891885.1"/>
    <property type="molecule type" value="Genomic_DNA"/>
</dbReference>
<dbReference type="InterPro" id="IPR002942">
    <property type="entry name" value="S4_RNA-bd"/>
</dbReference>
<dbReference type="Proteomes" id="UP001247307">
    <property type="component" value="Unassembled WGS sequence"/>
</dbReference>
<dbReference type="GO" id="GO:0034605">
    <property type="term" value="P:cellular response to heat"/>
    <property type="evidence" value="ECO:0007669"/>
    <property type="project" value="InterPro"/>
</dbReference>
<dbReference type="SMART" id="SM00363">
    <property type="entry name" value="S4"/>
    <property type="match status" value="1"/>
</dbReference>
<keyword evidence="3" id="KW-0238">DNA-binding</keyword>
<comment type="caution">
    <text evidence="7">The sequence shown here is derived from an EMBL/GenBank/DDBJ whole genome shotgun (WGS) entry which is preliminary data.</text>
</comment>
<evidence type="ECO:0000256" key="2">
    <source>
        <dbReference type="ARBA" id="ARBA00022884"/>
    </source>
</evidence>
<dbReference type="RefSeq" id="WP_309850177.1">
    <property type="nucleotide sequence ID" value="NZ_BAAAIU010000021.1"/>
</dbReference>
<feature type="domain" description="RNA-binding S4" evidence="6">
    <location>
        <begin position="3"/>
        <end position="61"/>
    </location>
</feature>
<keyword evidence="8" id="KW-1185">Reference proteome</keyword>
<accession>A0AAE3YES9</accession>
<dbReference type="PROSITE" id="PS50889">
    <property type="entry name" value="S4"/>
    <property type="match status" value="1"/>
</dbReference>
<name>A0AAE3YES9_9MICC</name>
<gene>
    <name evidence="7" type="ORF">J2S35_000825</name>
</gene>
<feature type="compositionally biased region" description="Basic and acidic residues" evidence="5">
    <location>
        <begin position="108"/>
        <end position="121"/>
    </location>
</feature>
<comment type="similarity">
    <text evidence="1">Belongs to the HSP15 family.</text>
</comment>
<dbReference type="Gene3D" id="3.10.290.10">
    <property type="entry name" value="RNA-binding S4 domain"/>
    <property type="match status" value="1"/>
</dbReference>
<evidence type="ECO:0000313" key="7">
    <source>
        <dbReference type="EMBL" id="MDR6891885.1"/>
    </source>
</evidence>
<dbReference type="GO" id="GO:0003677">
    <property type="term" value="F:DNA binding"/>
    <property type="evidence" value="ECO:0007669"/>
    <property type="project" value="UniProtKB-KW"/>
</dbReference>
<protein>
    <submittedName>
        <fullName evidence="7">Ribosome-associated heat shock protein Hsp15</fullName>
    </submittedName>
</protein>
<keyword evidence="7" id="KW-0346">Stress response</keyword>
<dbReference type="GO" id="GO:0003727">
    <property type="term" value="F:single-stranded RNA binding"/>
    <property type="evidence" value="ECO:0007669"/>
    <property type="project" value="InterPro"/>
</dbReference>
<keyword evidence="2 4" id="KW-0694">RNA-binding</keyword>
<dbReference type="GO" id="GO:0043023">
    <property type="term" value="F:ribosomal large subunit binding"/>
    <property type="evidence" value="ECO:0007669"/>
    <property type="project" value="InterPro"/>
</dbReference>
<evidence type="ECO:0000256" key="5">
    <source>
        <dbReference type="SAM" id="MobiDB-lite"/>
    </source>
</evidence>
<dbReference type="Pfam" id="PF01479">
    <property type="entry name" value="S4"/>
    <property type="match status" value="1"/>
</dbReference>
<dbReference type="InterPro" id="IPR036986">
    <property type="entry name" value="S4_RNA-bd_sf"/>
</dbReference>
<evidence type="ECO:0000256" key="3">
    <source>
        <dbReference type="ARBA" id="ARBA00023125"/>
    </source>
</evidence>
<dbReference type="SUPFAM" id="SSF55174">
    <property type="entry name" value="Alpha-L RNA-binding motif"/>
    <property type="match status" value="1"/>
</dbReference>
<dbReference type="InterPro" id="IPR025708">
    <property type="entry name" value="HSP15"/>
</dbReference>
<feature type="region of interest" description="Disordered" evidence="5">
    <location>
        <begin position="94"/>
        <end position="121"/>
    </location>
</feature>
<evidence type="ECO:0000313" key="8">
    <source>
        <dbReference type="Proteomes" id="UP001247307"/>
    </source>
</evidence>
<evidence type="ECO:0000256" key="4">
    <source>
        <dbReference type="PROSITE-ProRule" id="PRU00182"/>
    </source>
</evidence>
<sequence length="121" mass="13712">MSTRIDSWLWAVRVYRTRSAATAACRAGHIRINDEPVKAATPVVIGNRVRVRQHGFDRHLEVTGLIGKRVSAAEASKNFIDHTPPREKIAIPLVPTRDRGAGRPTKRERRELDALRGWRKD</sequence>
<dbReference type="AlphaFoldDB" id="A0AAE3YES9"/>
<reference evidence="7" key="1">
    <citation type="submission" date="2023-07" db="EMBL/GenBank/DDBJ databases">
        <title>Sequencing the genomes of 1000 actinobacteria strains.</title>
        <authorList>
            <person name="Klenk H.-P."/>
        </authorList>
    </citation>
    <scope>NUCLEOTIDE SEQUENCE</scope>
    <source>
        <strain evidence="7">DSM 13988</strain>
    </source>
</reference>
<proteinExistence type="inferred from homology"/>
<dbReference type="CDD" id="cd00165">
    <property type="entry name" value="S4"/>
    <property type="match status" value="1"/>
</dbReference>
<organism evidence="7 8">
    <name type="scientific">Falsarthrobacter nasiphocae</name>
    <dbReference type="NCBI Taxonomy" id="189863"/>
    <lineage>
        <taxon>Bacteria</taxon>
        <taxon>Bacillati</taxon>
        <taxon>Actinomycetota</taxon>
        <taxon>Actinomycetes</taxon>
        <taxon>Micrococcales</taxon>
        <taxon>Micrococcaceae</taxon>
        <taxon>Falsarthrobacter</taxon>
    </lineage>
</organism>